<dbReference type="Proteomes" id="UP000593561">
    <property type="component" value="Unassembled WGS sequence"/>
</dbReference>
<dbReference type="EMBL" id="JABFAC010249673">
    <property type="protein sequence ID" value="MBA0637999.1"/>
    <property type="molecule type" value="Genomic_DNA"/>
</dbReference>
<reference evidence="1 2" key="1">
    <citation type="journal article" date="2019" name="Genome Biol. Evol.">
        <title>Insights into the evolution of the New World diploid cottons (Gossypium, subgenus Houzingenia) based on genome sequencing.</title>
        <authorList>
            <person name="Grover C.E."/>
            <person name="Arick M.A. 2nd"/>
            <person name="Thrash A."/>
            <person name="Conover J.L."/>
            <person name="Sanders W.S."/>
            <person name="Peterson D.G."/>
            <person name="Frelichowski J.E."/>
            <person name="Scheffler J.A."/>
            <person name="Scheffler B.E."/>
            <person name="Wendel J.F."/>
        </authorList>
    </citation>
    <scope>NUCLEOTIDE SEQUENCE [LARGE SCALE GENOMIC DNA]</scope>
    <source>
        <strain evidence="1">27</strain>
        <tissue evidence="1">Leaf</tissue>
    </source>
</reference>
<sequence>MNDQAKMMNYPPLKMMNTVQVHVSIQPLMMNQFHQLMASAAHSQVMNQLAVSQSQPINFAKKLGAIASLVSPCPVTPAVLSTPIFSPSKEVLGDMAKEEWGVDGYGLMKELIQLRPPKTEEGKDSYEKLQLPLDKRLRCGFTKIGQKHDYNHGNEDSYR</sequence>
<keyword evidence="2" id="KW-1185">Reference proteome</keyword>
<name>A0A7J8TII1_GOSDV</name>
<evidence type="ECO:0000313" key="2">
    <source>
        <dbReference type="Proteomes" id="UP000593561"/>
    </source>
</evidence>
<accession>A0A7J8TII1</accession>
<organism evidence="1 2">
    <name type="scientific">Gossypium davidsonii</name>
    <name type="common">Davidson's cotton</name>
    <name type="synonym">Gossypium klotzschianum subsp. davidsonii</name>
    <dbReference type="NCBI Taxonomy" id="34287"/>
    <lineage>
        <taxon>Eukaryota</taxon>
        <taxon>Viridiplantae</taxon>
        <taxon>Streptophyta</taxon>
        <taxon>Embryophyta</taxon>
        <taxon>Tracheophyta</taxon>
        <taxon>Spermatophyta</taxon>
        <taxon>Magnoliopsida</taxon>
        <taxon>eudicotyledons</taxon>
        <taxon>Gunneridae</taxon>
        <taxon>Pentapetalae</taxon>
        <taxon>rosids</taxon>
        <taxon>malvids</taxon>
        <taxon>Malvales</taxon>
        <taxon>Malvaceae</taxon>
        <taxon>Malvoideae</taxon>
        <taxon>Gossypium</taxon>
    </lineage>
</organism>
<proteinExistence type="predicted"/>
<dbReference type="PANTHER" id="PTHR34484:SF2">
    <property type="entry name" value="OS02G0832600 PROTEIN"/>
    <property type="match status" value="1"/>
</dbReference>
<evidence type="ECO:0000313" key="1">
    <source>
        <dbReference type="EMBL" id="MBA0637999.1"/>
    </source>
</evidence>
<gene>
    <name evidence="1" type="ORF">Godav_029931</name>
</gene>
<protein>
    <submittedName>
        <fullName evidence="1">Uncharacterized protein</fullName>
    </submittedName>
</protein>
<comment type="caution">
    <text evidence="1">The sequence shown here is derived from an EMBL/GenBank/DDBJ whole genome shotgun (WGS) entry which is preliminary data.</text>
</comment>
<dbReference type="AlphaFoldDB" id="A0A7J8TII1"/>
<dbReference type="PANTHER" id="PTHR34484">
    <property type="entry name" value="OS02G0832600 PROTEIN"/>
    <property type="match status" value="1"/>
</dbReference>